<evidence type="ECO:0000313" key="5">
    <source>
        <dbReference type="Proteomes" id="UP000324748"/>
    </source>
</evidence>
<name>A0A5B0P4Z2_PUCGR</name>
<gene>
    <name evidence="3" type="ORF">PGT21_006308</name>
    <name evidence="4" type="ORF">PGTUg99_009402</name>
</gene>
<dbReference type="OrthoDB" id="2499505at2759"/>
<sequence length="285" mass="31450">MVAFAQPPMRKAHQKLSFSPGSHRPTEPSSGLPPSMNASKLDKLKKLWDRRPKFAGPNGGGNTTVTVASLTLPYSLSAKSKNKKQSRRTTIGTEKIGLPHDFIHSKHVGIHDVREIAYQPRHSMGAVDMLDSAGLRSSLYRLTDSEPESQSEEEKTPAAVTQRRSPQERRSLGCPGPQVPPSPRSNKVKRKSVPIHILQDVPESPPQLPSSDHAGEATQGRYRFSCLSIEESVKELINYAQPESLVDEQGRPLHMVGGEYMTQTMKGKWDNKMAEIAQTLKSEAS</sequence>
<feature type="region of interest" description="Disordered" evidence="1">
    <location>
        <begin position="143"/>
        <end position="191"/>
    </location>
</feature>
<keyword evidence="5" id="KW-1185">Reference proteome</keyword>
<dbReference type="Proteomes" id="UP000325313">
    <property type="component" value="Unassembled WGS sequence"/>
</dbReference>
<feature type="domain" description="CRIB" evidence="2">
    <location>
        <begin position="96"/>
        <end position="109"/>
    </location>
</feature>
<evidence type="ECO:0000259" key="2">
    <source>
        <dbReference type="PROSITE" id="PS50108"/>
    </source>
</evidence>
<accession>A0A5B0P4Z2</accession>
<protein>
    <recommendedName>
        <fullName evidence="2">CRIB domain-containing protein</fullName>
    </recommendedName>
</protein>
<dbReference type="InterPro" id="IPR000095">
    <property type="entry name" value="CRIB_dom"/>
</dbReference>
<feature type="compositionally biased region" description="Basic and acidic residues" evidence="1">
    <location>
        <begin position="40"/>
        <end position="52"/>
    </location>
</feature>
<dbReference type="Proteomes" id="UP000324748">
    <property type="component" value="Unassembled WGS sequence"/>
</dbReference>
<evidence type="ECO:0000313" key="4">
    <source>
        <dbReference type="EMBL" id="KAA1104905.1"/>
    </source>
</evidence>
<organism evidence="3 5">
    <name type="scientific">Puccinia graminis f. sp. tritici</name>
    <dbReference type="NCBI Taxonomy" id="56615"/>
    <lineage>
        <taxon>Eukaryota</taxon>
        <taxon>Fungi</taxon>
        <taxon>Dikarya</taxon>
        <taxon>Basidiomycota</taxon>
        <taxon>Pucciniomycotina</taxon>
        <taxon>Pucciniomycetes</taxon>
        <taxon>Pucciniales</taxon>
        <taxon>Pucciniaceae</taxon>
        <taxon>Puccinia</taxon>
    </lineage>
</organism>
<dbReference type="EMBL" id="VDEP01000315">
    <property type="protein sequence ID" value="KAA1104905.1"/>
    <property type="molecule type" value="Genomic_DNA"/>
</dbReference>
<comment type="caution">
    <text evidence="3">The sequence shown here is derived from an EMBL/GenBank/DDBJ whole genome shotgun (WGS) entry which is preliminary data.</text>
</comment>
<reference evidence="5 6" key="1">
    <citation type="submission" date="2019-05" db="EMBL/GenBank/DDBJ databases">
        <title>Emergence of the Ug99 lineage of the wheat stem rust pathogen through somatic hybridization.</title>
        <authorList>
            <person name="Li F."/>
            <person name="Upadhyaya N.M."/>
            <person name="Sperschneider J."/>
            <person name="Matny O."/>
            <person name="Nguyen-Phuc H."/>
            <person name="Mago R."/>
            <person name="Raley C."/>
            <person name="Miller M.E."/>
            <person name="Silverstein K.A.T."/>
            <person name="Henningsen E."/>
            <person name="Hirsch C.D."/>
            <person name="Visser B."/>
            <person name="Pretorius Z.A."/>
            <person name="Steffenson B.J."/>
            <person name="Schwessinger B."/>
            <person name="Dodds P.N."/>
            <person name="Figueroa M."/>
        </authorList>
    </citation>
    <scope>NUCLEOTIDE SEQUENCE [LARGE SCALE GENOMIC DNA]</scope>
    <source>
        <strain evidence="3">21-0</strain>
        <strain evidence="4 6">Ug99</strain>
    </source>
</reference>
<evidence type="ECO:0000256" key="1">
    <source>
        <dbReference type="SAM" id="MobiDB-lite"/>
    </source>
</evidence>
<evidence type="ECO:0000313" key="3">
    <source>
        <dbReference type="EMBL" id="KAA1096153.1"/>
    </source>
</evidence>
<proteinExistence type="predicted"/>
<feature type="region of interest" description="Disordered" evidence="1">
    <location>
        <begin position="1"/>
        <end position="65"/>
    </location>
</feature>
<dbReference type="AlphaFoldDB" id="A0A5B0P4Z2"/>
<dbReference type="EMBL" id="VSWC01000067">
    <property type="protein sequence ID" value="KAA1096153.1"/>
    <property type="molecule type" value="Genomic_DNA"/>
</dbReference>
<evidence type="ECO:0000313" key="6">
    <source>
        <dbReference type="Proteomes" id="UP000325313"/>
    </source>
</evidence>
<dbReference type="PROSITE" id="PS50108">
    <property type="entry name" value="CRIB"/>
    <property type="match status" value="1"/>
</dbReference>